<evidence type="ECO:0000256" key="1">
    <source>
        <dbReference type="SAM" id="MobiDB-lite"/>
    </source>
</evidence>
<organism evidence="2">
    <name type="scientific">Siphoviridae sp. ctxjx4</name>
    <dbReference type="NCBI Taxonomy" id="2826522"/>
    <lineage>
        <taxon>Viruses</taxon>
        <taxon>Duplodnaviria</taxon>
        <taxon>Heunggongvirae</taxon>
        <taxon>Uroviricota</taxon>
        <taxon>Caudoviricetes</taxon>
    </lineage>
</organism>
<proteinExistence type="predicted"/>
<sequence length="240" mass="28207">MGDFDIYFKRLNRYGTDYPSRMQSKREREFERKLLYSVYRLDFPYGDTLEAGTLEPYSQDNTKTMAHLLTRVKVQLMPGTILMLKDIKGFEGPWMVYYLEDIKASGYNRYTLLRMTHYLTWTARDGSTQSSWAYVYGQEDNMLKDEIKSRSRMNILYRENLKLSFMVMPKNEYIKKDVYFEIGEGAFKEGYVITGYDLLSTPGVEFVSYDPVYLYDNSPAPEKPDGDTSDDYYWLEGGGE</sequence>
<name>A0A8S5M2A2_9CAUD</name>
<accession>A0A8S5M2A2</accession>
<protein>
    <submittedName>
        <fullName evidence="2">Uncharacterized protein</fullName>
    </submittedName>
</protein>
<reference evidence="2" key="1">
    <citation type="journal article" date="2021" name="Proc. Natl. Acad. Sci. U.S.A.">
        <title>A Catalog of Tens of Thousands of Viruses from Human Metagenomes Reveals Hidden Associations with Chronic Diseases.</title>
        <authorList>
            <person name="Tisza M.J."/>
            <person name="Buck C.B."/>
        </authorList>
    </citation>
    <scope>NUCLEOTIDE SEQUENCE</scope>
    <source>
        <strain evidence="2">Ctxjx4</strain>
    </source>
</reference>
<feature type="region of interest" description="Disordered" evidence="1">
    <location>
        <begin position="218"/>
        <end position="240"/>
    </location>
</feature>
<evidence type="ECO:0000313" key="2">
    <source>
        <dbReference type="EMBL" id="DAD76362.1"/>
    </source>
</evidence>
<dbReference type="EMBL" id="BK014799">
    <property type="protein sequence ID" value="DAD76362.1"/>
    <property type="molecule type" value="Genomic_DNA"/>
</dbReference>